<dbReference type="SMART" id="SM00960">
    <property type="entry name" value="Robl_LC7"/>
    <property type="match status" value="1"/>
</dbReference>
<dbReference type="SUPFAM" id="SSF103196">
    <property type="entry name" value="Roadblock/LC7 domain"/>
    <property type="match status" value="1"/>
</dbReference>
<keyword evidence="3" id="KW-1185">Reference proteome</keyword>
<evidence type="ECO:0000313" key="2">
    <source>
        <dbReference type="EMBL" id="OFV68175.1"/>
    </source>
</evidence>
<dbReference type="EMBL" id="LYOS01000002">
    <property type="protein sequence ID" value="OFV68175.1"/>
    <property type="molecule type" value="Genomic_DNA"/>
</dbReference>
<protein>
    <submittedName>
        <fullName evidence="2">Dynein light chain-related protein</fullName>
    </submittedName>
</protein>
<gene>
    <name evidence="2" type="ORF">SCAL_000815</name>
</gene>
<reference evidence="2" key="1">
    <citation type="submission" date="2016-05" db="EMBL/GenBank/DDBJ databases">
        <title>Microbial consortia oxidize butane by reversing methanogenesis.</title>
        <authorList>
            <person name="Laso-Perez R."/>
            <person name="Richter M."/>
            <person name="Wegener G."/>
            <person name="Musat F."/>
        </authorList>
    </citation>
    <scope>NUCLEOTIDE SEQUENCE [LARGE SCALE GENOMIC DNA]</scope>
    <source>
        <strain evidence="2">BOX2</strain>
    </source>
</reference>
<dbReference type="STRING" id="1838285.SCAL_000815"/>
<evidence type="ECO:0000313" key="3">
    <source>
        <dbReference type="Proteomes" id="UP000186940"/>
    </source>
</evidence>
<name>A0A1F2PAT3_9EURY</name>
<dbReference type="AlphaFoldDB" id="A0A1F2PAT3"/>
<comment type="caution">
    <text evidence="2">The sequence shown here is derived from an EMBL/GenBank/DDBJ whole genome shotgun (WGS) entry which is preliminary data.</text>
</comment>
<dbReference type="Proteomes" id="UP000186940">
    <property type="component" value="Unassembled WGS sequence"/>
</dbReference>
<dbReference type="InterPro" id="IPR004942">
    <property type="entry name" value="Roadblock/LAMTOR2_dom"/>
</dbReference>
<dbReference type="Pfam" id="PF03259">
    <property type="entry name" value="Robl_LC7"/>
    <property type="match status" value="1"/>
</dbReference>
<dbReference type="Gene3D" id="3.30.450.30">
    <property type="entry name" value="Dynein light chain 2a, cytoplasmic"/>
    <property type="match status" value="1"/>
</dbReference>
<feature type="domain" description="Roadblock/LAMTOR2" evidence="1">
    <location>
        <begin position="3"/>
        <end position="89"/>
    </location>
</feature>
<accession>A0A1F2PAT3</accession>
<proteinExistence type="predicted"/>
<organism evidence="2 3">
    <name type="scientific">Candidatus Syntropharchaeum caldarium</name>
    <dbReference type="NCBI Taxonomy" id="1838285"/>
    <lineage>
        <taxon>Archaea</taxon>
        <taxon>Methanobacteriati</taxon>
        <taxon>Methanobacteriota</taxon>
        <taxon>Stenosarchaea group</taxon>
        <taxon>Methanomicrobia</taxon>
        <taxon>Methanosarcinales</taxon>
        <taxon>ANME-2 cluster</taxon>
        <taxon>Candidatus Syntropharchaeum</taxon>
    </lineage>
</organism>
<sequence length="116" mass="12557">MSIKKRLEDLMRIGGVHACGVFVHGLPVDAITSTDVDKEKLFAYAQDLINYSEKVAEGIGSNSEFIMLEMNNEKLLVLPVDAGGVAVLTDRDANIGMVRVAMKVAIPEFKSYLVGG</sequence>
<evidence type="ECO:0000259" key="1">
    <source>
        <dbReference type="SMART" id="SM00960"/>
    </source>
</evidence>